<dbReference type="Proteomes" id="UP000492821">
    <property type="component" value="Unassembled WGS sequence"/>
</dbReference>
<evidence type="ECO:0000313" key="2">
    <source>
        <dbReference type="WBParaSite" id="Pan_g16005.t1"/>
    </source>
</evidence>
<reference evidence="1" key="1">
    <citation type="journal article" date="2013" name="Genetics">
        <title>The draft genome and transcriptome of Panagrellus redivivus are shaped by the harsh demands of a free-living lifestyle.</title>
        <authorList>
            <person name="Srinivasan J."/>
            <person name="Dillman A.R."/>
            <person name="Macchietto M.G."/>
            <person name="Heikkinen L."/>
            <person name="Lakso M."/>
            <person name="Fracchia K.M."/>
            <person name="Antoshechkin I."/>
            <person name="Mortazavi A."/>
            <person name="Wong G."/>
            <person name="Sternberg P.W."/>
        </authorList>
    </citation>
    <scope>NUCLEOTIDE SEQUENCE [LARGE SCALE GENOMIC DNA]</scope>
    <source>
        <strain evidence="1">MT8872</strain>
    </source>
</reference>
<name>A0A7E4V4M6_PANRE</name>
<accession>A0A7E4V4M6</accession>
<keyword evidence="1" id="KW-1185">Reference proteome</keyword>
<protein>
    <submittedName>
        <fullName evidence="2">DUF38 domain-containing protein</fullName>
    </submittedName>
</protein>
<dbReference type="AlphaFoldDB" id="A0A7E4V4M6"/>
<reference evidence="2" key="2">
    <citation type="submission" date="2020-10" db="UniProtKB">
        <authorList>
            <consortium name="WormBaseParasite"/>
        </authorList>
    </citation>
    <scope>IDENTIFICATION</scope>
</reference>
<proteinExistence type="predicted"/>
<evidence type="ECO:0000313" key="1">
    <source>
        <dbReference type="Proteomes" id="UP000492821"/>
    </source>
</evidence>
<sequence>MAFGTKVAPCTCNDALWLPRQLLHNLSFNSFAIPSVQGLPQDDVGFVTMRTVRRATLDSPNLIELYQREIRKKECVYILPHFLFLNIPHVGFGIENCYVWSAKTPETEHEFTETLMNVESIKLVALGTKETYSCLQYNWVRHQLNKIRSYFEMPWIRTLLNNRRAPVKIDATEVGTPYVMKILECQCVTELDLYKFKPKLFDAFHRQTHIRKVGLRYNKDFNNLPAVPEIHLNAARAKGLDIKKLQPLIPPTVTKFKLSLKYREPTADNLETLIGFLDMKVKNVEIEVLCHYSKNPCGIDVRNKMVETLASLYDFLVEALEEAPSEERRLSIIFEWRHLPFPDLKDFIPKTLNNRNIPCVITNRGINKYDFRILMEEREHCEVCVSLVIPEVIRKPFCFKWSM</sequence>
<organism evidence="1 2">
    <name type="scientific">Panagrellus redivivus</name>
    <name type="common">Microworm</name>
    <dbReference type="NCBI Taxonomy" id="6233"/>
    <lineage>
        <taxon>Eukaryota</taxon>
        <taxon>Metazoa</taxon>
        <taxon>Ecdysozoa</taxon>
        <taxon>Nematoda</taxon>
        <taxon>Chromadorea</taxon>
        <taxon>Rhabditida</taxon>
        <taxon>Tylenchina</taxon>
        <taxon>Panagrolaimomorpha</taxon>
        <taxon>Panagrolaimoidea</taxon>
        <taxon>Panagrolaimidae</taxon>
        <taxon>Panagrellus</taxon>
    </lineage>
</organism>
<dbReference type="WBParaSite" id="Pan_g16005.t1">
    <property type="protein sequence ID" value="Pan_g16005.t1"/>
    <property type="gene ID" value="Pan_g16005"/>
</dbReference>